<protein>
    <submittedName>
        <fullName evidence="2">Uma2 family endonuclease</fullName>
    </submittedName>
</protein>
<sequence>MEAVAPKIPITLQERDEAPDIIRVSATWEEYLELAEVVPYNIDYYEGEIISIGQASLLHEGLVSRLIALLSIYYDNLDDYTVLASNVKIFVPDCQSEFNADLSVLKGSPDYLKLPSGRLSTVSYKNPEVIVEVLSKSTKNFDKAGKLDCYKTISSLQYVLFVDQSKMAVSVVARTTEPNQWLTTDYNSPDDTVRLGDLALTLRSIYRKTPLAG</sequence>
<keyword evidence="3" id="KW-1185">Reference proteome</keyword>
<dbReference type="InterPro" id="IPR008538">
    <property type="entry name" value="Uma2"/>
</dbReference>
<dbReference type="PANTHER" id="PTHR36558">
    <property type="entry name" value="GLR1098 PROTEIN"/>
    <property type="match status" value="1"/>
</dbReference>
<dbReference type="AlphaFoldDB" id="A0A927GBS3"/>
<dbReference type="EMBL" id="JACXAA010000001">
    <property type="protein sequence ID" value="MBD2751913.1"/>
    <property type="molecule type" value="Genomic_DNA"/>
</dbReference>
<dbReference type="PANTHER" id="PTHR36558:SF1">
    <property type="entry name" value="RESTRICTION ENDONUCLEASE DOMAIN-CONTAINING PROTEIN-RELATED"/>
    <property type="match status" value="1"/>
</dbReference>
<feature type="domain" description="Putative restriction endonuclease" evidence="1">
    <location>
        <begin position="28"/>
        <end position="196"/>
    </location>
</feature>
<dbReference type="Pfam" id="PF05685">
    <property type="entry name" value="Uma2"/>
    <property type="match status" value="1"/>
</dbReference>
<keyword evidence="2" id="KW-0378">Hydrolase</keyword>
<dbReference type="GO" id="GO:0004519">
    <property type="term" value="F:endonuclease activity"/>
    <property type="evidence" value="ECO:0007669"/>
    <property type="project" value="UniProtKB-KW"/>
</dbReference>
<dbReference type="CDD" id="cd06260">
    <property type="entry name" value="DUF820-like"/>
    <property type="match status" value="1"/>
</dbReference>
<reference evidence="2" key="1">
    <citation type="submission" date="2020-09" db="EMBL/GenBank/DDBJ databases">
        <authorList>
            <person name="Kim M.K."/>
        </authorList>
    </citation>
    <scope>NUCLEOTIDE SEQUENCE</scope>
    <source>
        <strain evidence="2">BT704</strain>
    </source>
</reference>
<accession>A0A927GBS3</accession>
<dbReference type="Proteomes" id="UP000653797">
    <property type="component" value="Unassembled WGS sequence"/>
</dbReference>
<proteinExistence type="predicted"/>
<comment type="caution">
    <text evidence="2">The sequence shown here is derived from an EMBL/GenBank/DDBJ whole genome shotgun (WGS) entry which is preliminary data.</text>
</comment>
<dbReference type="InterPro" id="IPR011335">
    <property type="entry name" value="Restrct_endonuc-II-like"/>
</dbReference>
<gene>
    <name evidence="2" type="ORF">IC230_03345</name>
</gene>
<organism evidence="2 3">
    <name type="scientific">Spirosoma validum</name>
    <dbReference type="NCBI Taxonomy" id="2771355"/>
    <lineage>
        <taxon>Bacteria</taxon>
        <taxon>Pseudomonadati</taxon>
        <taxon>Bacteroidota</taxon>
        <taxon>Cytophagia</taxon>
        <taxon>Cytophagales</taxon>
        <taxon>Cytophagaceae</taxon>
        <taxon>Spirosoma</taxon>
    </lineage>
</organism>
<dbReference type="Gene3D" id="3.90.1570.10">
    <property type="entry name" value="tt1808, chain A"/>
    <property type="match status" value="1"/>
</dbReference>
<dbReference type="SUPFAM" id="SSF52980">
    <property type="entry name" value="Restriction endonuclease-like"/>
    <property type="match status" value="1"/>
</dbReference>
<evidence type="ECO:0000313" key="2">
    <source>
        <dbReference type="EMBL" id="MBD2751913.1"/>
    </source>
</evidence>
<evidence type="ECO:0000313" key="3">
    <source>
        <dbReference type="Proteomes" id="UP000653797"/>
    </source>
</evidence>
<name>A0A927GBS3_9BACT</name>
<evidence type="ECO:0000259" key="1">
    <source>
        <dbReference type="Pfam" id="PF05685"/>
    </source>
</evidence>
<dbReference type="InterPro" id="IPR012296">
    <property type="entry name" value="Nuclease_put_TT1808"/>
</dbReference>
<keyword evidence="2" id="KW-0255">Endonuclease</keyword>
<dbReference type="RefSeq" id="WP_191037537.1">
    <property type="nucleotide sequence ID" value="NZ_JACXAA010000001.1"/>
</dbReference>
<keyword evidence="2" id="KW-0540">Nuclease</keyword>